<dbReference type="eggNOG" id="COG1335">
    <property type="taxonomic scope" value="Bacteria"/>
</dbReference>
<accession>S0ETN0</accession>
<dbReference type="AlphaFoldDB" id="S0ETN0"/>
<dbReference type="HOGENOM" id="CLU_068979_9_0_0"/>
<evidence type="ECO:0000313" key="2">
    <source>
        <dbReference type="EMBL" id="CCW34555.1"/>
    </source>
</evidence>
<dbReference type="PATRIC" id="fig|1303518.3.peg.737"/>
<dbReference type="InterPro" id="IPR044717">
    <property type="entry name" value="NIC1"/>
</dbReference>
<dbReference type="InParanoid" id="S0ETN0"/>
<keyword evidence="3" id="KW-1185">Reference proteome</keyword>
<gene>
    <name evidence="2" type="ORF">CCALI_00730</name>
</gene>
<reference evidence="3" key="1">
    <citation type="submission" date="2013-03" db="EMBL/GenBank/DDBJ databases">
        <title>Genome sequence of Chthonomonas calidirosea, the first sequenced genome from the Armatimonadetes phylum (formally candidate division OP10).</title>
        <authorList>
            <person name="Lee K.C.Y."/>
            <person name="Morgan X.C."/>
            <person name="Dunfield P.F."/>
            <person name="Tamas I."/>
            <person name="Houghton K.M."/>
            <person name="Vyssotski M."/>
            <person name="Ryan J.L.J."/>
            <person name="Lagutin K."/>
            <person name="McDonald I.R."/>
            <person name="Stott M.B."/>
        </authorList>
    </citation>
    <scope>NUCLEOTIDE SEQUENCE [LARGE SCALE GENOMIC DNA]</scope>
    <source>
        <strain evidence="3">DSM 23976 / ICMP 18418 / T49</strain>
    </source>
</reference>
<dbReference type="FunCoup" id="S0ETN0">
    <property type="interactions" value="77"/>
</dbReference>
<evidence type="ECO:0000313" key="3">
    <source>
        <dbReference type="Proteomes" id="UP000014227"/>
    </source>
</evidence>
<sequence>MDLDVRLAETVQEYADYLETWHTQLAIVPFEQIVQEAKGPEHVGIFCVDVINGFCYEGPLHSDRIASIVPPIVALFQKAYTMGVRNYVLTHDAHDPAAVEFNDYPPHCIRGTSESEIVAELMKLPCASHYRLLPKNSISSAIGTGLDDWLDTHPQVTHRIVVGDCTDLCTYQLAMHLKLRANAANRLDPVILPANCVQTYDIPVEVAKKEKIPAHPGDLLHLIFLYNMASNGVQVVSEIA</sequence>
<feature type="domain" description="Isochorismatase-like" evidence="1">
    <location>
        <begin position="45"/>
        <end position="180"/>
    </location>
</feature>
<protein>
    <submittedName>
        <fullName evidence="2">Amidases related to nicotinamidase</fullName>
    </submittedName>
</protein>
<dbReference type="InterPro" id="IPR000868">
    <property type="entry name" value="Isochorismatase-like_dom"/>
</dbReference>
<dbReference type="STRING" id="454171.CP488_00422"/>
<dbReference type="Pfam" id="PF00857">
    <property type="entry name" value="Isochorismatase"/>
    <property type="match status" value="1"/>
</dbReference>
<dbReference type="Proteomes" id="UP000014227">
    <property type="component" value="Chromosome I"/>
</dbReference>
<dbReference type="PANTHER" id="PTHR47297">
    <property type="match status" value="1"/>
</dbReference>
<dbReference type="CDD" id="cd00431">
    <property type="entry name" value="cysteine_hydrolases"/>
    <property type="match status" value="1"/>
</dbReference>
<evidence type="ECO:0000259" key="1">
    <source>
        <dbReference type="Pfam" id="PF00857"/>
    </source>
</evidence>
<dbReference type="InterPro" id="IPR036380">
    <property type="entry name" value="Isochorismatase-like_sf"/>
</dbReference>
<dbReference type="PANTHER" id="PTHR47297:SF2">
    <property type="entry name" value="OS02G0606800 PROTEIN"/>
    <property type="match status" value="1"/>
</dbReference>
<dbReference type="SUPFAM" id="SSF52499">
    <property type="entry name" value="Isochorismatase-like hydrolases"/>
    <property type="match status" value="1"/>
</dbReference>
<dbReference type="Gene3D" id="3.40.50.850">
    <property type="entry name" value="Isochorismatase-like"/>
    <property type="match status" value="1"/>
</dbReference>
<organism evidence="2 3">
    <name type="scientific">Chthonomonas calidirosea (strain DSM 23976 / ICMP 18418 / T49)</name>
    <dbReference type="NCBI Taxonomy" id="1303518"/>
    <lineage>
        <taxon>Bacteria</taxon>
        <taxon>Bacillati</taxon>
        <taxon>Armatimonadota</taxon>
        <taxon>Chthonomonadia</taxon>
        <taxon>Chthonomonadales</taxon>
        <taxon>Chthonomonadaceae</taxon>
        <taxon>Chthonomonas</taxon>
    </lineage>
</organism>
<name>S0ETN0_CHTCT</name>
<dbReference type="EMBL" id="HF951689">
    <property type="protein sequence ID" value="CCW34555.1"/>
    <property type="molecule type" value="Genomic_DNA"/>
</dbReference>
<proteinExistence type="predicted"/>
<dbReference type="RefSeq" id="WP_016482117.1">
    <property type="nucleotide sequence ID" value="NC_021487.1"/>
</dbReference>
<dbReference type="GO" id="GO:0019365">
    <property type="term" value="P:pyridine nucleotide salvage"/>
    <property type="evidence" value="ECO:0007669"/>
    <property type="project" value="InterPro"/>
</dbReference>
<dbReference type="KEGG" id="ccz:CCALI_00730"/>
<dbReference type="GO" id="GO:0008936">
    <property type="term" value="F:nicotinamidase activity"/>
    <property type="evidence" value="ECO:0007669"/>
    <property type="project" value="InterPro"/>
</dbReference>
<dbReference type="OrthoDB" id="9796485at2"/>